<reference evidence="13 15" key="3">
    <citation type="submission" date="2016-12" db="EMBL/GenBank/DDBJ databases">
        <title>The new phylogeny of genus Mycobacterium.</title>
        <authorList>
            <person name="Tortoli E."/>
            <person name="Trovato A."/>
            <person name="Cirillo D.M."/>
        </authorList>
    </citation>
    <scope>NUCLEOTIDE SEQUENCE [LARGE SCALE GENOMIC DNA]</scope>
    <source>
        <strain evidence="13 15">DSM 44942</strain>
    </source>
</reference>
<evidence type="ECO:0000313" key="15">
    <source>
        <dbReference type="Proteomes" id="UP000192327"/>
    </source>
</evidence>
<comment type="similarity">
    <text evidence="8">Belongs to the uracil-DNA glycosylase (UDG) superfamily. Type 5 (UDGb) family.</text>
</comment>
<comment type="caution">
    <text evidence="12">The sequence shown here is derived from an EMBL/GenBank/DDBJ whole genome shotgun (WGS) entry which is preliminary data.</text>
</comment>
<keyword evidence="2" id="KW-0479">Metal-binding</keyword>
<keyword evidence="5" id="KW-0408">Iron</keyword>
<evidence type="ECO:0000256" key="5">
    <source>
        <dbReference type="ARBA" id="ARBA00023004"/>
    </source>
</evidence>
<reference evidence="14" key="1">
    <citation type="submission" date="2015-04" db="EMBL/GenBank/DDBJ databases">
        <title>Genome sequence of Mycobacterium arupense GUC1.</title>
        <authorList>
            <person name="Greninger A.L."/>
            <person name="Cunningham G."/>
            <person name="Chiu C.Y."/>
            <person name="Miller S."/>
        </authorList>
    </citation>
    <scope>NUCLEOTIDE SEQUENCE [LARGE SCALE GENOMIC DNA]</scope>
    <source>
        <strain evidence="14">GUC1</strain>
    </source>
</reference>
<dbReference type="InterPro" id="IPR036895">
    <property type="entry name" value="Uracil-DNA_glycosylase-like_sf"/>
</dbReference>
<evidence type="ECO:0000313" key="13">
    <source>
        <dbReference type="EMBL" id="OQZ95004.1"/>
    </source>
</evidence>
<dbReference type="InterPro" id="IPR051536">
    <property type="entry name" value="UDG_Type-4/5"/>
</dbReference>
<evidence type="ECO:0000313" key="12">
    <source>
        <dbReference type="EMBL" id="KKB99585.1"/>
    </source>
</evidence>
<dbReference type="AlphaFoldDB" id="A0A0F5MXU4"/>
<dbReference type="GO" id="GO:0006284">
    <property type="term" value="P:base-excision repair"/>
    <property type="evidence" value="ECO:0007669"/>
    <property type="project" value="InterPro"/>
</dbReference>
<dbReference type="PANTHER" id="PTHR33693:SF3">
    <property type="entry name" value="TYPE-5 URACIL-DNA GLYCOSYLASE"/>
    <property type="match status" value="1"/>
</dbReference>
<reference evidence="12" key="2">
    <citation type="submission" date="2015-04" db="EMBL/GenBank/DDBJ databases">
        <title>Genome sequence of Mycobacterium arupense strain GUC1.</title>
        <authorList>
            <person name="Greninger A.L."/>
            <person name="Cunningham G."/>
            <person name="Chiu C.Y."/>
            <person name="Miller S."/>
        </authorList>
    </citation>
    <scope>NUCLEOTIDE SEQUENCE</scope>
    <source>
        <strain evidence="12">GUC1</strain>
    </source>
</reference>
<keyword evidence="7" id="KW-0234">DNA repair</keyword>
<dbReference type="GO" id="GO:0033958">
    <property type="term" value="F:DNA-deoxyinosine glycosylase activity"/>
    <property type="evidence" value="ECO:0007669"/>
    <property type="project" value="InterPro"/>
</dbReference>
<sequence>MQSETMLNHPRTGQPFASPVPPGTGWPGDPATPATARAADAAEVRRLAGTAQSIDELDARISVCRACPRLVTWREQVALVKRKSFADQPYWGRPVPGWGSTEPKIVIVGLAPAANGANRTGRTFTGDRSGDQLYAALHRAGLVNQPTSVDAADGLRANGIRIIAPVRCAPPDNAPTTAERNTCAPWLDTEWRLIAPHVRVMVALGGFAWQIALRIAADPMLKPKPKFSHGAVADLGPTLRLVGCYHPSQQNMFTGRLTPAMLDDIFTNAATLAGIRN</sequence>
<proteinExistence type="inferred from homology"/>
<evidence type="ECO:0000256" key="8">
    <source>
        <dbReference type="ARBA" id="ARBA00023779"/>
    </source>
</evidence>
<evidence type="ECO:0000256" key="9">
    <source>
        <dbReference type="ARBA" id="ARBA00023887"/>
    </source>
</evidence>
<dbReference type="InterPro" id="IPR005122">
    <property type="entry name" value="Uracil-DNA_glycosylase-like"/>
</dbReference>
<evidence type="ECO:0000256" key="4">
    <source>
        <dbReference type="ARBA" id="ARBA00022801"/>
    </source>
</evidence>
<keyword evidence="3" id="KW-0227">DNA damage</keyword>
<protein>
    <recommendedName>
        <fullName evidence="9">Type-5 uracil-DNA glycosylase</fullName>
    </recommendedName>
</protein>
<keyword evidence="6" id="KW-0411">Iron-sulfur</keyword>
<evidence type="ECO:0000256" key="1">
    <source>
        <dbReference type="ARBA" id="ARBA00022485"/>
    </source>
</evidence>
<evidence type="ECO:0000256" key="3">
    <source>
        <dbReference type="ARBA" id="ARBA00022763"/>
    </source>
</evidence>
<keyword evidence="4" id="KW-0378">Hydrolase</keyword>
<evidence type="ECO:0000256" key="6">
    <source>
        <dbReference type="ARBA" id="ARBA00023014"/>
    </source>
</evidence>
<evidence type="ECO:0000259" key="11">
    <source>
        <dbReference type="SMART" id="SM00986"/>
    </source>
</evidence>
<keyword evidence="1" id="KW-0004">4Fe-4S</keyword>
<dbReference type="SUPFAM" id="SSF52141">
    <property type="entry name" value="Uracil-DNA glycosylase-like"/>
    <property type="match status" value="1"/>
</dbReference>
<dbReference type="Proteomes" id="UP000034416">
    <property type="component" value="Unassembled WGS sequence"/>
</dbReference>
<dbReference type="PANTHER" id="PTHR33693">
    <property type="entry name" value="TYPE-5 URACIL-DNA GLYCOSYLASE"/>
    <property type="match status" value="1"/>
</dbReference>
<dbReference type="GO" id="GO:0004844">
    <property type="term" value="F:uracil DNA N-glycosylase activity"/>
    <property type="evidence" value="ECO:0007669"/>
    <property type="project" value="InterPro"/>
</dbReference>
<feature type="region of interest" description="Disordered" evidence="10">
    <location>
        <begin position="1"/>
        <end position="37"/>
    </location>
</feature>
<dbReference type="GO" id="GO:0051539">
    <property type="term" value="F:4 iron, 4 sulfur cluster binding"/>
    <property type="evidence" value="ECO:0007669"/>
    <property type="project" value="UniProtKB-KW"/>
</dbReference>
<dbReference type="SMART" id="SM00987">
    <property type="entry name" value="UreE_C"/>
    <property type="match status" value="1"/>
</dbReference>
<evidence type="ECO:0000256" key="10">
    <source>
        <dbReference type="SAM" id="MobiDB-lite"/>
    </source>
</evidence>
<gene>
    <name evidence="13" type="ORF">BST15_15065</name>
    <name evidence="12" type="ORF">WR43_09120</name>
</gene>
<accession>A0A0F5MXU4</accession>
<dbReference type="EMBL" id="MVHH01000035">
    <property type="protein sequence ID" value="OQZ95004.1"/>
    <property type="molecule type" value="Genomic_DNA"/>
</dbReference>
<feature type="domain" description="Uracil-DNA glycosylase-like" evidence="11">
    <location>
        <begin position="96"/>
        <end position="266"/>
    </location>
</feature>
<dbReference type="PATRIC" id="fig|342002.3.peg.2749"/>
<dbReference type="RefSeq" id="WP_046189259.1">
    <property type="nucleotide sequence ID" value="NZ_JACKUJ010000022.1"/>
</dbReference>
<evidence type="ECO:0000256" key="2">
    <source>
        <dbReference type="ARBA" id="ARBA00022723"/>
    </source>
</evidence>
<dbReference type="OrthoDB" id="9787663at2"/>
<dbReference type="EMBL" id="LASW01000030">
    <property type="protein sequence ID" value="KKB99585.1"/>
    <property type="molecule type" value="Genomic_DNA"/>
</dbReference>
<evidence type="ECO:0000256" key="7">
    <source>
        <dbReference type="ARBA" id="ARBA00023204"/>
    </source>
</evidence>
<dbReference type="InterPro" id="IPR044147">
    <property type="entry name" value="UdgB-like"/>
</dbReference>
<name>A0A0F5MXU4_9MYCO</name>
<dbReference type="Gene3D" id="3.40.470.10">
    <property type="entry name" value="Uracil-DNA glycosylase-like domain"/>
    <property type="match status" value="1"/>
</dbReference>
<dbReference type="CDD" id="cd10031">
    <property type="entry name" value="UDG-F5_TTUDGB_like"/>
    <property type="match status" value="1"/>
</dbReference>
<dbReference type="Proteomes" id="UP000192327">
    <property type="component" value="Unassembled WGS sequence"/>
</dbReference>
<organism evidence="12 14">
    <name type="scientific">Mycolicibacter arupensis</name>
    <dbReference type="NCBI Taxonomy" id="342002"/>
    <lineage>
        <taxon>Bacteria</taxon>
        <taxon>Bacillati</taxon>
        <taxon>Actinomycetota</taxon>
        <taxon>Actinomycetes</taxon>
        <taxon>Mycobacteriales</taxon>
        <taxon>Mycobacteriaceae</taxon>
        <taxon>Mycolicibacter</taxon>
    </lineage>
</organism>
<dbReference type="SMART" id="SM00986">
    <property type="entry name" value="UDG"/>
    <property type="match status" value="1"/>
</dbReference>
<evidence type="ECO:0000313" key="14">
    <source>
        <dbReference type="Proteomes" id="UP000034416"/>
    </source>
</evidence>
<keyword evidence="15" id="KW-1185">Reference proteome</keyword>
<dbReference type="Pfam" id="PF03167">
    <property type="entry name" value="UDG"/>
    <property type="match status" value="1"/>
</dbReference>
<dbReference type="STRING" id="342002.BST15_15065"/>
<dbReference type="GO" id="GO:0046872">
    <property type="term" value="F:metal ion binding"/>
    <property type="evidence" value="ECO:0007669"/>
    <property type="project" value="UniProtKB-KW"/>
</dbReference>